<dbReference type="Proteomes" id="UP000515369">
    <property type="component" value="Chromosome"/>
</dbReference>
<sequence length="46" mass="5512">MALQPPERKPANRFIQRMSHIINQRITKGTFRYQFRILDQQSPVIS</sequence>
<keyword evidence="2" id="KW-1185">Reference proteome</keyword>
<evidence type="ECO:0000313" key="1">
    <source>
        <dbReference type="EMBL" id="QMW06346.1"/>
    </source>
</evidence>
<dbReference type="EMBL" id="CP059732">
    <property type="protein sequence ID" value="QMW06346.1"/>
    <property type="molecule type" value="Genomic_DNA"/>
</dbReference>
<reference evidence="1 2" key="1">
    <citation type="submission" date="2020-07" db="EMBL/GenBank/DDBJ databases">
        <title>Spirosoma foliorum sp. nov., isolated from the leaves on the Nejang mountain Korea, Republic of.</title>
        <authorList>
            <person name="Ho H."/>
            <person name="Lee Y.-J."/>
            <person name="Nurcahyanto D.-A."/>
            <person name="Kim S.-G."/>
        </authorList>
    </citation>
    <scope>NUCLEOTIDE SEQUENCE [LARGE SCALE GENOMIC DNA]</scope>
    <source>
        <strain evidence="1 2">PL0136</strain>
    </source>
</reference>
<name>A0A7G5H5F4_9BACT</name>
<dbReference type="RefSeq" id="WP_182463715.1">
    <property type="nucleotide sequence ID" value="NZ_CP059732.1"/>
</dbReference>
<accession>A0A7G5H5F4</accession>
<gene>
    <name evidence="1" type="ORF">H3H32_16380</name>
</gene>
<protein>
    <submittedName>
        <fullName evidence="1">Uncharacterized protein</fullName>
    </submittedName>
</protein>
<dbReference type="AlphaFoldDB" id="A0A7G5H5F4"/>
<organism evidence="1 2">
    <name type="scientific">Spirosoma foliorum</name>
    <dbReference type="NCBI Taxonomy" id="2710596"/>
    <lineage>
        <taxon>Bacteria</taxon>
        <taxon>Pseudomonadati</taxon>
        <taxon>Bacteroidota</taxon>
        <taxon>Cytophagia</taxon>
        <taxon>Cytophagales</taxon>
        <taxon>Cytophagaceae</taxon>
        <taxon>Spirosoma</taxon>
    </lineage>
</organism>
<dbReference type="KEGG" id="sfol:H3H32_16380"/>
<proteinExistence type="predicted"/>
<evidence type="ECO:0000313" key="2">
    <source>
        <dbReference type="Proteomes" id="UP000515369"/>
    </source>
</evidence>